<sequence>MKHILQYTMGHLGYFIIGYMALRVMIIQDDKVGFTILVVGSFLLVGYVQFLEKRHGTPKYSGYIKLILVIVFLISSFIMLI</sequence>
<dbReference type="AlphaFoldDB" id="A0A941DTN4"/>
<keyword evidence="1" id="KW-0812">Transmembrane</keyword>
<organism evidence="2 3">
    <name type="scientific">Virgibacillus salarius</name>
    <dbReference type="NCBI Taxonomy" id="447199"/>
    <lineage>
        <taxon>Bacteria</taxon>
        <taxon>Bacillati</taxon>
        <taxon>Bacillota</taxon>
        <taxon>Bacilli</taxon>
        <taxon>Bacillales</taxon>
        <taxon>Bacillaceae</taxon>
        <taxon>Virgibacillus</taxon>
    </lineage>
</organism>
<proteinExistence type="predicted"/>
<name>A0A941DTN4_9BACI</name>
<gene>
    <name evidence="2" type="ORF">KCX74_02650</name>
</gene>
<dbReference type="EMBL" id="JAGSOT010000005">
    <property type="protein sequence ID" value="MBR7794939.1"/>
    <property type="molecule type" value="Genomic_DNA"/>
</dbReference>
<feature type="transmembrane region" description="Helical" evidence="1">
    <location>
        <begin position="32"/>
        <end position="51"/>
    </location>
</feature>
<keyword evidence="1" id="KW-0472">Membrane</keyword>
<keyword evidence="1" id="KW-1133">Transmembrane helix</keyword>
<evidence type="ECO:0000313" key="2">
    <source>
        <dbReference type="EMBL" id="MBR7794939.1"/>
    </source>
</evidence>
<accession>A0A941DTN4</accession>
<feature type="transmembrane region" description="Helical" evidence="1">
    <location>
        <begin position="63"/>
        <end position="80"/>
    </location>
</feature>
<reference evidence="2" key="1">
    <citation type="submission" date="2021-04" db="EMBL/GenBank/DDBJ databases">
        <title>Isolation and polyphasic classification of algal microorganism.</title>
        <authorList>
            <person name="Wang S."/>
        </authorList>
    </citation>
    <scope>NUCLEOTIDE SEQUENCE</scope>
    <source>
        <strain evidence="2">720a</strain>
    </source>
</reference>
<dbReference type="Proteomes" id="UP000675284">
    <property type="component" value="Unassembled WGS sequence"/>
</dbReference>
<protein>
    <submittedName>
        <fullName evidence="2">Uncharacterized protein</fullName>
    </submittedName>
</protein>
<evidence type="ECO:0000313" key="3">
    <source>
        <dbReference type="Proteomes" id="UP000675284"/>
    </source>
</evidence>
<keyword evidence="3" id="KW-1185">Reference proteome</keyword>
<dbReference type="RefSeq" id="WP_026681868.1">
    <property type="nucleotide sequence ID" value="NZ_BAAACY010000152.1"/>
</dbReference>
<comment type="caution">
    <text evidence="2">The sequence shown here is derived from an EMBL/GenBank/DDBJ whole genome shotgun (WGS) entry which is preliminary data.</text>
</comment>
<feature type="transmembrane region" description="Helical" evidence="1">
    <location>
        <begin position="7"/>
        <end position="26"/>
    </location>
</feature>
<evidence type="ECO:0000256" key="1">
    <source>
        <dbReference type="SAM" id="Phobius"/>
    </source>
</evidence>